<accession>A0A836C287</accession>
<organism evidence="3 4">
    <name type="scientific">Edaphochlamys debaryana</name>
    <dbReference type="NCBI Taxonomy" id="47281"/>
    <lineage>
        <taxon>Eukaryota</taxon>
        <taxon>Viridiplantae</taxon>
        <taxon>Chlorophyta</taxon>
        <taxon>core chlorophytes</taxon>
        <taxon>Chlorophyceae</taxon>
        <taxon>CS clade</taxon>
        <taxon>Chlamydomonadales</taxon>
        <taxon>Chlamydomonadales incertae sedis</taxon>
        <taxon>Edaphochlamys</taxon>
    </lineage>
</organism>
<protein>
    <submittedName>
        <fullName evidence="3">Uncharacterized protein</fullName>
    </submittedName>
</protein>
<evidence type="ECO:0000256" key="2">
    <source>
        <dbReference type="SAM" id="Phobius"/>
    </source>
</evidence>
<proteinExistence type="predicted"/>
<comment type="caution">
    <text evidence="3">The sequence shown here is derived from an EMBL/GenBank/DDBJ whole genome shotgun (WGS) entry which is preliminary data.</text>
</comment>
<keyword evidence="2" id="KW-0812">Transmembrane</keyword>
<feature type="compositionally biased region" description="Pro residues" evidence="1">
    <location>
        <begin position="115"/>
        <end position="141"/>
    </location>
</feature>
<feature type="compositionally biased region" description="Pro residues" evidence="1">
    <location>
        <begin position="71"/>
        <end position="95"/>
    </location>
</feature>
<dbReference type="Proteomes" id="UP000612055">
    <property type="component" value="Unassembled WGS sequence"/>
</dbReference>
<reference evidence="3" key="1">
    <citation type="journal article" date="2020" name="bioRxiv">
        <title>Comparative genomics of Chlamydomonas.</title>
        <authorList>
            <person name="Craig R.J."/>
            <person name="Hasan A.R."/>
            <person name="Ness R.W."/>
            <person name="Keightley P.D."/>
        </authorList>
    </citation>
    <scope>NUCLEOTIDE SEQUENCE</scope>
    <source>
        <strain evidence="3">CCAP 11/70</strain>
    </source>
</reference>
<keyword evidence="2" id="KW-0472">Membrane</keyword>
<evidence type="ECO:0000313" key="4">
    <source>
        <dbReference type="Proteomes" id="UP000612055"/>
    </source>
</evidence>
<feature type="transmembrane region" description="Helical" evidence="2">
    <location>
        <begin position="228"/>
        <end position="246"/>
    </location>
</feature>
<name>A0A836C287_9CHLO</name>
<sequence length="248" mass="26497">MMTNCDLRGQLGMSALGRGQLRPACAPARLPCSPAAAYSRRRSDVGDAGSGPDADPSLMFEQSRWRWPAMPDRPTPAAPGAPRRPPPPPPPPPAGRPRSMSGPGGPQARPRPRPRPPPPPPPPPPFMPGGGPAPGPPPPNWAEPLLRSDPELRELLTSNPELWPELQRRAGQIPGANGSYVPTPSPPDENTDPALYERQLQQWLRYKRSQNSKGGSAGQRADDEVTSLALLFLAAVLPLIAFGLAAPW</sequence>
<evidence type="ECO:0000313" key="3">
    <source>
        <dbReference type="EMBL" id="KAG2497756.1"/>
    </source>
</evidence>
<dbReference type="EMBL" id="JAEHOE010000012">
    <property type="protein sequence ID" value="KAG2497756.1"/>
    <property type="molecule type" value="Genomic_DNA"/>
</dbReference>
<gene>
    <name evidence="3" type="ORF">HYH03_004028</name>
</gene>
<dbReference type="OrthoDB" id="10612849at2759"/>
<dbReference type="AlphaFoldDB" id="A0A836C287"/>
<feature type="region of interest" description="Disordered" evidence="1">
    <location>
        <begin position="35"/>
        <end position="195"/>
    </location>
</feature>
<keyword evidence="2" id="KW-1133">Transmembrane helix</keyword>
<keyword evidence="4" id="KW-1185">Reference proteome</keyword>
<evidence type="ECO:0000256" key="1">
    <source>
        <dbReference type="SAM" id="MobiDB-lite"/>
    </source>
</evidence>